<proteinExistence type="predicted"/>
<evidence type="ECO:0000313" key="8">
    <source>
        <dbReference type="EMBL" id="CAK0814867.1"/>
    </source>
</evidence>
<organism evidence="8 9">
    <name type="scientific">Prorocentrum cordatum</name>
    <dbReference type="NCBI Taxonomy" id="2364126"/>
    <lineage>
        <taxon>Eukaryota</taxon>
        <taxon>Sar</taxon>
        <taxon>Alveolata</taxon>
        <taxon>Dinophyceae</taxon>
        <taxon>Prorocentrales</taxon>
        <taxon>Prorocentraceae</taxon>
        <taxon>Prorocentrum</taxon>
    </lineage>
</organism>
<evidence type="ECO:0000256" key="3">
    <source>
        <dbReference type="ARBA" id="ARBA00022989"/>
    </source>
</evidence>
<evidence type="ECO:0000259" key="7">
    <source>
        <dbReference type="Pfam" id="PF00520"/>
    </source>
</evidence>
<gene>
    <name evidence="8" type="ORF">PCOR1329_LOCUS18360</name>
</gene>
<dbReference type="PANTHER" id="PTHR10217">
    <property type="entry name" value="VOLTAGE AND LIGAND GATED POTASSIUM CHANNEL"/>
    <property type="match status" value="1"/>
</dbReference>
<keyword evidence="3 6" id="KW-1133">Transmembrane helix</keyword>
<keyword evidence="2 6" id="KW-0812">Transmembrane</keyword>
<feature type="compositionally biased region" description="Low complexity" evidence="5">
    <location>
        <begin position="160"/>
        <end position="178"/>
    </location>
</feature>
<dbReference type="Pfam" id="PF00520">
    <property type="entry name" value="Ion_trans"/>
    <property type="match status" value="1"/>
</dbReference>
<feature type="compositionally biased region" description="Basic and acidic residues" evidence="5">
    <location>
        <begin position="223"/>
        <end position="233"/>
    </location>
</feature>
<dbReference type="Proteomes" id="UP001189429">
    <property type="component" value="Unassembled WGS sequence"/>
</dbReference>
<protein>
    <recommendedName>
        <fullName evidence="7">Ion transport domain-containing protein</fullName>
    </recommendedName>
</protein>
<evidence type="ECO:0000313" key="9">
    <source>
        <dbReference type="Proteomes" id="UP001189429"/>
    </source>
</evidence>
<feature type="region of interest" description="Disordered" evidence="5">
    <location>
        <begin position="158"/>
        <end position="190"/>
    </location>
</feature>
<comment type="caution">
    <text evidence="8">The sequence shown here is derived from an EMBL/GenBank/DDBJ whole genome shotgun (WGS) entry which is preliminary data.</text>
</comment>
<reference evidence="8" key="1">
    <citation type="submission" date="2023-10" db="EMBL/GenBank/DDBJ databases">
        <authorList>
            <person name="Chen Y."/>
            <person name="Shah S."/>
            <person name="Dougan E. K."/>
            <person name="Thang M."/>
            <person name="Chan C."/>
        </authorList>
    </citation>
    <scope>NUCLEOTIDE SEQUENCE [LARGE SCALE GENOMIC DNA]</scope>
</reference>
<dbReference type="InterPro" id="IPR005821">
    <property type="entry name" value="Ion_trans_dom"/>
</dbReference>
<accession>A0ABN9RBB6</accession>
<evidence type="ECO:0000256" key="1">
    <source>
        <dbReference type="ARBA" id="ARBA00004141"/>
    </source>
</evidence>
<keyword evidence="9" id="KW-1185">Reference proteome</keyword>
<name>A0ABN9RBB6_9DINO</name>
<evidence type="ECO:0000256" key="5">
    <source>
        <dbReference type="SAM" id="MobiDB-lite"/>
    </source>
</evidence>
<dbReference type="EMBL" id="CAUYUJ010005769">
    <property type="protein sequence ID" value="CAK0814867.1"/>
    <property type="molecule type" value="Genomic_DNA"/>
</dbReference>
<evidence type="ECO:0000256" key="4">
    <source>
        <dbReference type="ARBA" id="ARBA00023136"/>
    </source>
</evidence>
<dbReference type="InterPro" id="IPR050818">
    <property type="entry name" value="KCNH_animal-type"/>
</dbReference>
<dbReference type="PANTHER" id="PTHR10217:SF435">
    <property type="entry name" value="POTASSIUM VOLTAGE-GATED CHANNEL PROTEIN EAG"/>
    <property type="match status" value="1"/>
</dbReference>
<dbReference type="Gene3D" id="1.10.287.70">
    <property type="match status" value="1"/>
</dbReference>
<evidence type="ECO:0000256" key="2">
    <source>
        <dbReference type="ARBA" id="ARBA00022692"/>
    </source>
</evidence>
<feature type="domain" description="Ion transport" evidence="7">
    <location>
        <begin position="375"/>
        <end position="541"/>
    </location>
</feature>
<feature type="transmembrane region" description="Helical" evidence="6">
    <location>
        <begin position="522"/>
        <end position="541"/>
    </location>
</feature>
<dbReference type="SUPFAM" id="SSF81324">
    <property type="entry name" value="Voltage-gated potassium channels"/>
    <property type="match status" value="1"/>
</dbReference>
<sequence length="598" mass="64679">MEAPEEWCAAAAARAHAGAAGSTEATCARAAASAPSPSAEELRRALARAVAEAFQSLHRAQDIIERELPGVLASALHARGAPEPCGSGAASPEELAAARAHACHEAPSVVPERCEGHGARQGAQGAARPCCSSASLEPVRRQLAPCALAQEMPGLVPECGEAPGAPPGAAWSPGAAESTGGGSARIDDHGQAAEGPMRWALQKWRASEVASDDALEAEPSPDGGEHPAPDRRLSLHSSSSKSSFPNQPLPLTSDSIALHQRVLQFKVLGKEHSQAILEQWKHLVKSLQEISVSEISQIHSAWTEAKTLGIVLFAPQKPAKGSGSAAKLFHSTTGTLQDFDGKIRHSGTNQGEKIRRVASTILIYVCHPFTKQRIAWDFIGMALCLHDVTMFPAEVFELPEEYLNFRFYYEFLACVFWTMDIPINFSTGYISMEGLLEMRKGKVISHYARTWATPDVVVTLLDWICLLASVNNSGILRLGKAASRTMRSLRLLRLPRLSASLNEVVGAVSSEAVITLAGVAKLLMLLILVTHYVACMWFWLADTSDESRTWKTRFLGPADSQPYGHCDGPRCIGRSLNSRLHQWRWFRQTLTSVFLPAL</sequence>
<keyword evidence="4 6" id="KW-0472">Membrane</keyword>
<evidence type="ECO:0000256" key="6">
    <source>
        <dbReference type="SAM" id="Phobius"/>
    </source>
</evidence>
<feature type="region of interest" description="Disordered" evidence="5">
    <location>
        <begin position="209"/>
        <end position="248"/>
    </location>
</feature>
<comment type="subcellular location">
    <subcellularLocation>
        <location evidence="1">Membrane</location>
        <topology evidence="1">Multi-pass membrane protein</topology>
    </subcellularLocation>
</comment>